<dbReference type="InterPro" id="IPR004843">
    <property type="entry name" value="Calcineurin-like_PHP"/>
</dbReference>
<name>A0A2X3EJ46_9HELI</name>
<dbReference type="Gene3D" id="3.60.21.10">
    <property type="match status" value="1"/>
</dbReference>
<sequence>MAIYFFGDTHAGIDIDKIFFVKDYTKEDFIIVCGDFGVLWSDLEGKYKQIDALKMEENLKERIEKLPCILLFIDGNHDNFNRLKALKQVKKFGGVVGEYLENKCYHLKRGQIYNIDNKFVFTMGGALSIDKYRREPNLSWWEDEEISEKDLETALENISNFKGKLDFCVTHTCPQSFLKKLGEQMDISHKIEDKNPYKLEIIYQTLFKQNKIPKYFMFGHWHRDISFNIGTTTANCLYYHTLKTIGNDALERRNYKDEIKWVKRQKGILC</sequence>
<dbReference type="RefSeq" id="WP_112059305.1">
    <property type="nucleotide sequence ID" value="NZ_UAWL01000031.1"/>
</dbReference>
<dbReference type="Proteomes" id="UP000250166">
    <property type="component" value="Unassembled WGS sequence"/>
</dbReference>
<evidence type="ECO:0000259" key="1">
    <source>
        <dbReference type="Pfam" id="PF00149"/>
    </source>
</evidence>
<dbReference type="SUPFAM" id="SSF56300">
    <property type="entry name" value="Metallo-dependent phosphatases"/>
    <property type="match status" value="1"/>
</dbReference>
<dbReference type="EMBL" id="UAWL01000031">
    <property type="protein sequence ID" value="SQC36481.1"/>
    <property type="molecule type" value="Genomic_DNA"/>
</dbReference>
<feature type="domain" description="Calcineurin-like phosphoesterase" evidence="1">
    <location>
        <begin position="1"/>
        <end position="223"/>
    </location>
</feature>
<dbReference type="AlphaFoldDB" id="A0A2X3EJ46"/>
<evidence type="ECO:0000313" key="3">
    <source>
        <dbReference type="Proteomes" id="UP000250166"/>
    </source>
</evidence>
<dbReference type="Pfam" id="PF00149">
    <property type="entry name" value="Metallophos"/>
    <property type="match status" value="1"/>
</dbReference>
<reference evidence="2 3" key="1">
    <citation type="submission" date="2018-06" db="EMBL/GenBank/DDBJ databases">
        <authorList>
            <consortium name="Pathogen Informatics"/>
            <person name="Doyle S."/>
        </authorList>
    </citation>
    <scope>NUCLEOTIDE SEQUENCE [LARGE SCALE GENOMIC DNA]</scope>
    <source>
        <strain evidence="2 3">NCTC13102</strain>
    </source>
</reference>
<organism evidence="2 3">
    <name type="scientific">Helicobacter fennelliae</name>
    <dbReference type="NCBI Taxonomy" id="215"/>
    <lineage>
        <taxon>Bacteria</taxon>
        <taxon>Pseudomonadati</taxon>
        <taxon>Campylobacterota</taxon>
        <taxon>Epsilonproteobacteria</taxon>
        <taxon>Campylobacterales</taxon>
        <taxon>Helicobacteraceae</taxon>
        <taxon>Helicobacter</taxon>
    </lineage>
</organism>
<evidence type="ECO:0000313" key="2">
    <source>
        <dbReference type="EMBL" id="SQC36481.1"/>
    </source>
</evidence>
<dbReference type="GO" id="GO:0016787">
    <property type="term" value="F:hydrolase activity"/>
    <property type="evidence" value="ECO:0007669"/>
    <property type="project" value="InterPro"/>
</dbReference>
<dbReference type="InterPro" id="IPR029052">
    <property type="entry name" value="Metallo-depent_PP-like"/>
</dbReference>
<gene>
    <name evidence="2" type="ORF">NCTC13102_02288</name>
</gene>
<proteinExistence type="predicted"/>
<dbReference type="CDD" id="cd00838">
    <property type="entry name" value="MPP_superfamily"/>
    <property type="match status" value="1"/>
</dbReference>
<protein>
    <submittedName>
        <fullName evidence="2">Calcineurin-like phosphoesterase superfamily domain</fullName>
    </submittedName>
</protein>
<accession>A0A2X3EJ46</accession>